<dbReference type="AlphaFoldDB" id="A0A8E0M677"/>
<evidence type="ECO:0000313" key="2">
    <source>
        <dbReference type="Proteomes" id="UP000014257"/>
    </source>
</evidence>
<proteinExistence type="predicted"/>
<gene>
    <name evidence="1" type="ORF">Lpp22_0589</name>
</gene>
<evidence type="ECO:0000313" key="1">
    <source>
        <dbReference type="EMBL" id="EPC31848.1"/>
    </source>
</evidence>
<organism evidence="1 2">
    <name type="scientific">Lacticaseibacillus paracasei subsp. paracasei Lpp22</name>
    <dbReference type="NCBI Taxonomy" id="1256221"/>
    <lineage>
        <taxon>Bacteria</taxon>
        <taxon>Bacillati</taxon>
        <taxon>Bacillota</taxon>
        <taxon>Bacilli</taxon>
        <taxon>Lactobacillales</taxon>
        <taxon>Lactobacillaceae</taxon>
        <taxon>Lacticaseibacillus</taxon>
    </lineage>
</organism>
<dbReference type="EMBL" id="ANMI01000047">
    <property type="protein sequence ID" value="EPC31848.1"/>
    <property type="molecule type" value="Genomic_DNA"/>
</dbReference>
<name>A0A8E0M677_LACPA</name>
<dbReference type="Proteomes" id="UP000014257">
    <property type="component" value="Unassembled WGS sequence"/>
</dbReference>
<protein>
    <submittedName>
        <fullName evidence="1">Uncharacterized protein</fullName>
    </submittedName>
</protein>
<reference evidence="1 2" key="1">
    <citation type="journal article" date="2013" name="PLoS ONE">
        <title>Lactobacillus paracasei comparative genomics: towards species pan-genome definition and exploitation of diversity.</title>
        <authorList>
            <person name="Smokvina T."/>
            <person name="Wels M."/>
            <person name="Polka J."/>
            <person name="Chervaux C."/>
            <person name="Brisse S."/>
            <person name="Boekhorst J."/>
            <person name="van Hylckama Vlieg J.E."/>
            <person name="Siezen R.J."/>
        </authorList>
    </citation>
    <scope>NUCLEOTIDE SEQUENCE [LARGE SCALE GENOMIC DNA]</scope>
    <source>
        <strain evidence="1 2">Lpp22</strain>
    </source>
</reference>
<comment type="caution">
    <text evidence="1">The sequence shown here is derived from an EMBL/GenBank/DDBJ whole genome shotgun (WGS) entry which is preliminary data.</text>
</comment>
<accession>A0A8E0M677</accession>
<sequence length="73" mass="8251">MMNEDKLGYSYSYDLKDGIVKVKDFVKYLESLPSDSTIRIQGISDDRPAVIDDNVYFEKSSGQLVIQPDSLSI</sequence>